<dbReference type="InterPro" id="IPR023393">
    <property type="entry name" value="START-like_dom_sf"/>
</dbReference>
<dbReference type="Pfam" id="PF01852">
    <property type="entry name" value="START"/>
    <property type="match status" value="1"/>
</dbReference>
<dbReference type="GO" id="GO:0006869">
    <property type="term" value="P:lipid transport"/>
    <property type="evidence" value="ECO:0007669"/>
    <property type="project" value="UniProtKB-KW"/>
</dbReference>
<keyword evidence="1" id="KW-0813">Transport</keyword>
<dbReference type="PROSITE" id="PS50848">
    <property type="entry name" value="START"/>
    <property type="match status" value="1"/>
</dbReference>
<dbReference type="PANTHER" id="PTHR46374:SF1">
    <property type="entry name" value="START DOMAIN-CONTAINING PROTEIN"/>
    <property type="match status" value="1"/>
</dbReference>
<dbReference type="AlphaFoldDB" id="A0AAU9IZV2"/>
<gene>
    <name evidence="6" type="ORF">BSTOLATCC_MIC9686</name>
</gene>
<evidence type="ECO:0000256" key="1">
    <source>
        <dbReference type="ARBA" id="ARBA00022448"/>
    </source>
</evidence>
<evidence type="ECO:0000313" key="7">
    <source>
        <dbReference type="Proteomes" id="UP001162131"/>
    </source>
</evidence>
<keyword evidence="2" id="KW-0445">Lipid transport</keyword>
<dbReference type="SMART" id="SM00234">
    <property type="entry name" value="START"/>
    <property type="match status" value="1"/>
</dbReference>
<comment type="caution">
    <text evidence="6">The sequence shown here is derived from an EMBL/GenBank/DDBJ whole genome shotgun (WGS) entry which is preliminary data.</text>
</comment>
<protein>
    <recommendedName>
        <fullName evidence="5">START domain-containing protein</fullName>
    </recommendedName>
</protein>
<accession>A0AAU9IZV2</accession>
<evidence type="ECO:0000256" key="2">
    <source>
        <dbReference type="ARBA" id="ARBA00023055"/>
    </source>
</evidence>
<dbReference type="GO" id="GO:0008289">
    <property type="term" value="F:lipid binding"/>
    <property type="evidence" value="ECO:0007669"/>
    <property type="project" value="UniProtKB-KW"/>
</dbReference>
<evidence type="ECO:0000256" key="4">
    <source>
        <dbReference type="ARBA" id="ARBA00024750"/>
    </source>
</evidence>
<dbReference type="EMBL" id="CAJZBQ010000011">
    <property type="protein sequence ID" value="CAG9313884.1"/>
    <property type="molecule type" value="Genomic_DNA"/>
</dbReference>
<comment type="function">
    <text evidence="4">May be involved in the intracellular transport of sterols or other lipids. May bind cholesterol or other sterols.</text>
</comment>
<evidence type="ECO:0000313" key="6">
    <source>
        <dbReference type="EMBL" id="CAG9313884.1"/>
    </source>
</evidence>
<dbReference type="Proteomes" id="UP001162131">
    <property type="component" value="Unassembled WGS sequence"/>
</dbReference>
<feature type="domain" description="START" evidence="5">
    <location>
        <begin position="107"/>
        <end position="245"/>
    </location>
</feature>
<evidence type="ECO:0000259" key="5">
    <source>
        <dbReference type="PROSITE" id="PS50848"/>
    </source>
</evidence>
<keyword evidence="7" id="KW-1185">Reference proteome</keyword>
<sequence>MGNNISKICNACMKNNEASEIVLLENKEKNKPIQTIPMVIKGFNTCEVMNKLEIAKVEFMGLINEGIEGGGCEIVVDNPDCRVSGKETADGYLVKYQFLMPYESNVLWSFLQKLDKRPIWDKNVLSTKKIAQIDLDTCIIRTIYKKQWTIASRENLIACRKAKIGGAVADLSTSVESDEFPIQNDYVRVKLFVGGYYYEPIEKDENGNITRVTSVSHIDIGMTNVMNKLARKLTSTGIPKYVKTLLGELKNDLRESN</sequence>
<keyword evidence="3" id="KW-0446">Lipid-binding</keyword>
<evidence type="ECO:0000256" key="3">
    <source>
        <dbReference type="ARBA" id="ARBA00023121"/>
    </source>
</evidence>
<dbReference type="InterPro" id="IPR043556">
    <property type="entry name" value="StARD5/6"/>
</dbReference>
<dbReference type="InterPro" id="IPR002913">
    <property type="entry name" value="START_lipid-bd_dom"/>
</dbReference>
<dbReference type="PANTHER" id="PTHR46374">
    <property type="entry name" value="PROTEIN CBG07384"/>
    <property type="match status" value="1"/>
</dbReference>
<organism evidence="6 7">
    <name type="scientific">Blepharisma stoltei</name>
    <dbReference type="NCBI Taxonomy" id="1481888"/>
    <lineage>
        <taxon>Eukaryota</taxon>
        <taxon>Sar</taxon>
        <taxon>Alveolata</taxon>
        <taxon>Ciliophora</taxon>
        <taxon>Postciliodesmatophora</taxon>
        <taxon>Heterotrichea</taxon>
        <taxon>Heterotrichida</taxon>
        <taxon>Blepharismidae</taxon>
        <taxon>Blepharisma</taxon>
    </lineage>
</organism>
<dbReference type="Gene3D" id="3.30.530.20">
    <property type="match status" value="1"/>
</dbReference>
<dbReference type="CDD" id="cd00177">
    <property type="entry name" value="START"/>
    <property type="match status" value="1"/>
</dbReference>
<name>A0AAU9IZV2_9CILI</name>
<dbReference type="SUPFAM" id="SSF55961">
    <property type="entry name" value="Bet v1-like"/>
    <property type="match status" value="1"/>
</dbReference>
<reference evidence="6" key="1">
    <citation type="submission" date="2021-09" db="EMBL/GenBank/DDBJ databases">
        <authorList>
            <consortium name="AG Swart"/>
            <person name="Singh M."/>
            <person name="Singh A."/>
            <person name="Seah K."/>
            <person name="Emmerich C."/>
        </authorList>
    </citation>
    <scope>NUCLEOTIDE SEQUENCE</scope>
    <source>
        <strain evidence="6">ATCC30299</strain>
    </source>
</reference>
<proteinExistence type="predicted"/>